<feature type="region of interest" description="Disordered" evidence="1">
    <location>
        <begin position="274"/>
        <end position="308"/>
    </location>
</feature>
<keyword evidence="2" id="KW-0472">Membrane</keyword>
<dbReference type="Proteomes" id="UP000237819">
    <property type="component" value="Unassembled WGS sequence"/>
</dbReference>
<protein>
    <submittedName>
        <fullName evidence="3">Uncharacterized protein</fullName>
    </submittedName>
</protein>
<accession>A0A2S8GP93</accession>
<feature type="compositionally biased region" description="Acidic residues" evidence="1">
    <location>
        <begin position="280"/>
        <end position="308"/>
    </location>
</feature>
<feature type="transmembrane region" description="Helical" evidence="2">
    <location>
        <begin position="32"/>
        <end position="51"/>
    </location>
</feature>
<sequence>MQLFHSGVTNPLSSAKPIPTGIDKRKQTTSRFLVFGLLSLVVLVIGIGILLSTSTNTGEQFAVDGFQRRTFSYYDVLGYRLSATEYFPTTGNLEQMLAKKKWITSTGKKPKDSEWITFNHITFNQAYVGDPQILVDYLEMSNNQGAIDLLAWSTNNPGYASVMWPEIQTAAQGNMYILVPDIIHHMLALSELSGNSIHRGKDAPKIEDLSKEKKAALIAQQTKRGTESLDPFLETLYRDAGKAAQESADTKRARFCYEQVLRFAPNSADIQAELDKLPDEPVEESAADEEPVEEEPTAEFTSEDDFEQ</sequence>
<keyword evidence="2" id="KW-0812">Transmembrane</keyword>
<dbReference type="EMBL" id="PUHZ01000010">
    <property type="protein sequence ID" value="PQO46245.1"/>
    <property type="molecule type" value="Genomic_DNA"/>
</dbReference>
<gene>
    <name evidence="3" type="ORF">C5Y93_09675</name>
</gene>
<evidence type="ECO:0000256" key="1">
    <source>
        <dbReference type="SAM" id="MobiDB-lite"/>
    </source>
</evidence>
<evidence type="ECO:0000313" key="4">
    <source>
        <dbReference type="Proteomes" id="UP000237819"/>
    </source>
</evidence>
<keyword evidence="2" id="KW-1133">Transmembrane helix</keyword>
<name>A0A2S8GP93_9BACT</name>
<proteinExistence type="predicted"/>
<comment type="caution">
    <text evidence="3">The sequence shown here is derived from an EMBL/GenBank/DDBJ whole genome shotgun (WGS) entry which is preliminary data.</text>
</comment>
<reference evidence="3 4" key="1">
    <citation type="submission" date="2018-02" db="EMBL/GenBank/DDBJ databases">
        <title>Comparative genomes isolates from brazilian mangrove.</title>
        <authorList>
            <person name="Araujo J.E."/>
            <person name="Taketani R.G."/>
            <person name="Silva M.C.P."/>
            <person name="Loureco M.V."/>
            <person name="Andreote F.D."/>
        </authorList>
    </citation>
    <scope>NUCLEOTIDE SEQUENCE [LARGE SCALE GENOMIC DNA]</scope>
    <source>
        <strain evidence="3 4">Nap-Phe MGV</strain>
    </source>
</reference>
<dbReference type="AlphaFoldDB" id="A0A2S8GP93"/>
<evidence type="ECO:0000313" key="3">
    <source>
        <dbReference type="EMBL" id="PQO46245.1"/>
    </source>
</evidence>
<organism evidence="3 4">
    <name type="scientific">Blastopirellula marina</name>
    <dbReference type="NCBI Taxonomy" id="124"/>
    <lineage>
        <taxon>Bacteria</taxon>
        <taxon>Pseudomonadati</taxon>
        <taxon>Planctomycetota</taxon>
        <taxon>Planctomycetia</taxon>
        <taxon>Pirellulales</taxon>
        <taxon>Pirellulaceae</taxon>
        <taxon>Blastopirellula</taxon>
    </lineage>
</organism>
<evidence type="ECO:0000256" key="2">
    <source>
        <dbReference type="SAM" id="Phobius"/>
    </source>
</evidence>